<accession>A0A323V1S1</accession>
<organism evidence="1 2">
    <name type="scientific">Parazoarcus communis SWub3 = DSM 12120</name>
    <dbReference type="NCBI Taxonomy" id="1121029"/>
    <lineage>
        <taxon>Bacteria</taxon>
        <taxon>Pseudomonadati</taxon>
        <taxon>Pseudomonadota</taxon>
        <taxon>Betaproteobacteria</taxon>
        <taxon>Rhodocyclales</taxon>
        <taxon>Zoogloeaceae</taxon>
        <taxon>Parazoarcus</taxon>
    </lineage>
</organism>
<comment type="caution">
    <text evidence="1">The sequence shown here is derived from an EMBL/GenBank/DDBJ whole genome shotgun (WGS) entry which is preliminary data.</text>
</comment>
<proteinExistence type="predicted"/>
<dbReference type="OrthoDB" id="8534453at2"/>
<dbReference type="AlphaFoldDB" id="A0A323V1S1"/>
<evidence type="ECO:0000313" key="2">
    <source>
        <dbReference type="Proteomes" id="UP000248259"/>
    </source>
</evidence>
<name>A0A323V1S1_9RHOO</name>
<evidence type="ECO:0000313" key="1">
    <source>
        <dbReference type="EMBL" id="PZA18687.1"/>
    </source>
</evidence>
<dbReference type="Proteomes" id="UP000248259">
    <property type="component" value="Unassembled WGS sequence"/>
</dbReference>
<sequence>MTPLEPDAFMTLRANARVIEADRYGEKVLLLPDDTYLKLFRRKRLLSSAGLYPYAQRFADNLRALQHRGIPCPELVTLYRIQAMARDVVHYRPLVGTTLRHRLRAPLSLDEANQLRHMLGAFVARLHHLGVYFRSLHLGNVVLTPDGRLGLIDVSDMSTQQRPLGRIKRARNMKHLLRYADEAAWIHAGGLFTAAYRDGATTRHTR</sequence>
<dbReference type="SUPFAM" id="SSF56112">
    <property type="entry name" value="Protein kinase-like (PK-like)"/>
    <property type="match status" value="1"/>
</dbReference>
<keyword evidence="2" id="KW-1185">Reference proteome</keyword>
<protein>
    <submittedName>
        <fullName evidence="1">Toluene tolerance protein</fullName>
    </submittedName>
</protein>
<dbReference type="InterPro" id="IPR011009">
    <property type="entry name" value="Kinase-like_dom_sf"/>
</dbReference>
<gene>
    <name evidence="1" type="ORF">DNK49_03045</name>
</gene>
<dbReference type="EMBL" id="QKOE01000001">
    <property type="protein sequence ID" value="PZA18687.1"/>
    <property type="molecule type" value="Genomic_DNA"/>
</dbReference>
<reference evidence="1 2" key="1">
    <citation type="submission" date="2018-06" db="EMBL/GenBank/DDBJ databases">
        <title>Azoarcus communis strain SWub3 genome.</title>
        <authorList>
            <person name="Zorraquino Salvo V."/>
            <person name="Toubiana D."/>
            <person name="Blumwald E."/>
        </authorList>
    </citation>
    <scope>NUCLEOTIDE SEQUENCE [LARGE SCALE GENOMIC DNA]</scope>
    <source>
        <strain evidence="1 2">SWub3</strain>
    </source>
</reference>